<dbReference type="EMBL" id="MCGR01000003">
    <property type="protein sequence ID" value="ORY90722.1"/>
    <property type="molecule type" value="Genomic_DNA"/>
</dbReference>
<dbReference type="PANTHER" id="PTHR47842:SF1">
    <property type="entry name" value="DUF676 DOMAIN-CONTAINING PROTEIN"/>
    <property type="match status" value="1"/>
</dbReference>
<evidence type="ECO:0000259" key="3">
    <source>
        <dbReference type="Pfam" id="PF07819"/>
    </source>
</evidence>
<feature type="region of interest" description="Disordered" evidence="2">
    <location>
        <begin position="167"/>
        <end position="198"/>
    </location>
</feature>
<dbReference type="GO" id="GO:0015031">
    <property type="term" value="P:protein transport"/>
    <property type="evidence" value="ECO:0007669"/>
    <property type="project" value="UniProtKB-KW"/>
</dbReference>
<dbReference type="Gene3D" id="3.40.50.1820">
    <property type="entry name" value="alpha/beta hydrolase"/>
    <property type="match status" value="1"/>
</dbReference>
<dbReference type="SUPFAM" id="SSF53474">
    <property type="entry name" value="alpha/beta-Hydrolases"/>
    <property type="match status" value="1"/>
</dbReference>
<protein>
    <recommendedName>
        <fullName evidence="1">GPI inositol-deacylase</fullName>
        <ecNumber evidence="1">3.1.-.-</ecNumber>
    </recommendedName>
</protein>
<dbReference type="EC" id="3.1.-.-" evidence="1"/>
<feature type="domain" description="GPI inositol-deacylase PGAP1-like alpha/beta" evidence="3">
    <location>
        <begin position="10"/>
        <end position="122"/>
    </location>
</feature>
<dbReference type="STRING" id="106004.A0A1Y2G3W9"/>
<dbReference type="InterPro" id="IPR012908">
    <property type="entry name" value="PGAP1-ab_dom-like"/>
</dbReference>
<gene>
    <name evidence="4" type="ORF">BCR35DRAFT_286930</name>
</gene>
<evidence type="ECO:0000256" key="1">
    <source>
        <dbReference type="RuleBase" id="RU365011"/>
    </source>
</evidence>
<dbReference type="InterPro" id="IPR029058">
    <property type="entry name" value="AB_hydrolase_fold"/>
</dbReference>
<dbReference type="InParanoid" id="A0A1Y2G3W9"/>
<keyword evidence="1" id="KW-0472">Membrane</keyword>
<dbReference type="GO" id="GO:0016788">
    <property type="term" value="F:hydrolase activity, acting on ester bonds"/>
    <property type="evidence" value="ECO:0007669"/>
    <property type="project" value="InterPro"/>
</dbReference>
<keyword evidence="1" id="KW-0378">Hydrolase</keyword>
<organism evidence="4 5">
    <name type="scientific">Leucosporidium creatinivorum</name>
    <dbReference type="NCBI Taxonomy" id="106004"/>
    <lineage>
        <taxon>Eukaryota</taxon>
        <taxon>Fungi</taxon>
        <taxon>Dikarya</taxon>
        <taxon>Basidiomycota</taxon>
        <taxon>Pucciniomycotina</taxon>
        <taxon>Microbotryomycetes</taxon>
        <taxon>Leucosporidiales</taxon>
        <taxon>Leucosporidium</taxon>
    </lineage>
</organism>
<reference evidence="4 5" key="1">
    <citation type="submission" date="2016-07" db="EMBL/GenBank/DDBJ databases">
        <title>Pervasive Adenine N6-methylation of Active Genes in Fungi.</title>
        <authorList>
            <consortium name="DOE Joint Genome Institute"/>
            <person name="Mondo S.J."/>
            <person name="Dannebaum R.O."/>
            <person name="Kuo R.C."/>
            <person name="Labutti K."/>
            <person name="Haridas S."/>
            <person name="Kuo A."/>
            <person name="Salamov A."/>
            <person name="Ahrendt S.R."/>
            <person name="Lipzen A."/>
            <person name="Sullivan W."/>
            <person name="Andreopoulos W.B."/>
            <person name="Clum A."/>
            <person name="Lindquist E."/>
            <person name="Daum C."/>
            <person name="Ramamoorthy G.K."/>
            <person name="Gryganskyi A."/>
            <person name="Culley D."/>
            <person name="Magnuson J.K."/>
            <person name="James T.Y."/>
            <person name="O'Malley M.A."/>
            <person name="Stajich J.E."/>
            <person name="Spatafora J.W."/>
            <person name="Visel A."/>
            <person name="Grigoriev I.V."/>
        </authorList>
    </citation>
    <scope>NUCLEOTIDE SEQUENCE [LARGE SCALE GENOMIC DNA]</scope>
    <source>
        <strain evidence="4 5">62-1032</strain>
    </source>
</reference>
<name>A0A1Y2G3W9_9BASI</name>
<sequence length="376" mass="39870">MPPEELLLLVFLHGFKGGADTFGEFPARVQHILSQAQPRVEVQAVVYPPYDTRGELVTAVDNHVAWLTTLIAERKSTFKGTGPTRVVLLGHSMGGLVIADTVLSTLSSDALPILGVIAYDSPFLGLHPAVFKNTFDKAIGLASQGQAALAALGVGYGLFKSATGSGGATTPPSAPMSSTSASTSRSAGKEETEVATSANKPAAKSSWLSFTTVASIAAAAGAVGAAGAAYYNRETIQQHVNWATSHLSFVGELWKTTELEKRTQELVQASEKGVGFHCFYTLLPPSANATERTFCLLPHTPAIRACFTPNTNSHASDEIKAHIEMFTEKSDGMYELGSRTCSLLGDWLDAAREGRMGQAKAAQLGKEKEKEGERLV</sequence>
<dbReference type="GO" id="GO:0005789">
    <property type="term" value="C:endoplasmic reticulum membrane"/>
    <property type="evidence" value="ECO:0007669"/>
    <property type="project" value="UniProtKB-SubCell"/>
</dbReference>
<comment type="similarity">
    <text evidence="1">Belongs to the GPI inositol-deacylase family.</text>
</comment>
<dbReference type="Proteomes" id="UP000193467">
    <property type="component" value="Unassembled WGS sequence"/>
</dbReference>
<evidence type="ECO:0000313" key="4">
    <source>
        <dbReference type="EMBL" id="ORY90722.1"/>
    </source>
</evidence>
<accession>A0A1Y2G3W9</accession>
<feature type="compositionally biased region" description="Low complexity" evidence="2">
    <location>
        <begin position="168"/>
        <end position="186"/>
    </location>
</feature>
<comment type="caution">
    <text evidence="4">The sequence shown here is derived from an EMBL/GenBank/DDBJ whole genome shotgun (WGS) entry which is preliminary data.</text>
</comment>
<comment type="subcellular location">
    <subcellularLocation>
        <location evidence="1">Endoplasmic reticulum membrane</location>
    </subcellularLocation>
</comment>
<evidence type="ECO:0000256" key="2">
    <source>
        <dbReference type="SAM" id="MobiDB-lite"/>
    </source>
</evidence>
<evidence type="ECO:0000313" key="5">
    <source>
        <dbReference type="Proteomes" id="UP000193467"/>
    </source>
</evidence>
<dbReference type="AlphaFoldDB" id="A0A1Y2G3W9"/>
<keyword evidence="1" id="KW-0256">Endoplasmic reticulum</keyword>
<dbReference type="Pfam" id="PF07819">
    <property type="entry name" value="PGAP1"/>
    <property type="match status" value="1"/>
</dbReference>
<comment type="function">
    <text evidence="1">Involved in inositol deacylation of GPI-anchored proteins which plays important roles in the quality control and ER-associated degradation of GPI-anchored proteins.</text>
</comment>
<keyword evidence="1" id="KW-0653">Protein transport</keyword>
<dbReference type="PANTHER" id="PTHR47842">
    <property type="entry name" value="EXPRESSED PROTEIN"/>
    <property type="match status" value="1"/>
</dbReference>
<keyword evidence="1" id="KW-0813">Transport</keyword>
<dbReference type="OrthoDB" id="442243at2759"/>
<keyword evidence="5" id="KW-1185">Reference proteome</keyword>
<proteinExistence type="inferred from homology"/>